<proteinExistence type="predicted"/>
<dbReference type="PANTHER" id="PTHR42948">
    <property type="entry name" value="TRANSPORTER"/>
    <property type="match status" value="1"/>
</dbReference>
<dbReference type="GO" id="GO:0016020">
    <property type="term" value="C:membrane"/>
    <property type="evidence" value="ECO:0007669"/>
    <property type="project" value="UniProtKB-SubCell"/>
</dbReference>
<evidence type="ECO:0000256" key="6">
    <source>
        <dbReference type="SAM" id="Phobius"/>
    </source>
</evidence>
<comment type="subcellular location">
    <subcellularLocation>
        <location evidence="1">Membrane</location>
        <topology evidence="1">Multi-pass membrane protein</topology>
    </subcellularLocation>
</comment>
<evidence type="ECO:0000256" key="2">
    <source>
        <dbReference type="ARBA" id="ARBA00022448"/>
    </source>
</evidence>
<feature type="transmembrane region" description="Helical" evidence="6">
    <location>
        <begin position="182"/>
        <end position="199"/>
    </location>
</feature>
<feature type="transmembrane region" description="Helical" evidence="6">
    <location>
        <begin position="12"/>
        <end position="34"/>
    </location>
</feature>
<dbReference type="CDD" id="cd10336">
    <property type="entry name" value="SLC6sbd_Tyt1-Like"/>
    <property type="match status" value="1"/>
</dbReference>
<feature type="transmembrane region" description="Helical" evidence="6">
    <location>
        <begin position="391"/>
        <end position="408"/>
    </location>
</feature>
<dbReference type="KEGG" id="gem:GM21_2266"/>
<sequence length="455" mass="48511">METPKAVKARDSFTTGLGVIAATLGSAVGLGNIWKFPALTGLNGGAAFIVVYLLSTLMAGLPVMIAELMLGRRSKSDALTTFRVLHPKRETWSLIGAAGVLSAFLILAFYTEVAGWVFAYIFKAASGSILSADPKVSSAAFEKLIADPVQSVFWQCAVIVFVGAIIVMGVSKGIEKTTKRLMPVLFLILLMIGVRSLMLPGAAQGLDFLFRPDFSKVTGAVVLTAMGLAFFKLSVGMGTMITYGSYFRDDQNVPMTALRVMLADLTVSILAGIAIFPAVFTFGFKPEAGPSLLFITIPAVFSQMPFGNVFVVLFFVLGGIAATGAMLSIMEVPVAYLHQRFGMSRFRATAATGVLLALIGSTAALSNSVLAGFKLFGLTMFDLYDFLTSNLLMPVGGLFICIFVGWVWGEEKVRGALSNDGTLQNGAVISIFFFLVKYVAPITIGVILLRGLKII</sequence>
<dbReference type="NCBIfam" id="NF037979">
    <property type="entry name" value="Na_transp"/>
    <property type="match status" value="1"/>
</dbReference>
<feature type="transmembrane region" description="Helical" evidence="6">
    <location>
        <begin position="428"/>
        <end position="449"/>
    </location>
</feature>
<evidence type="ECO:0000256" key="1">
    <source>
        <dbReference type="ARBA" id="ARBA00004141"/>
    </source>
</evidence>
<accession>C6DYN1</accession>
<dbReference type="EMBL" id="CP001661">
    <property type="protein sequence ID" value="ACT18315.1"/>
    <property type="molecule type" value="Genomic_DNA"/>
</dbReference>
<feature type="transmembrane region" description="Helical" evidence="6">
    <location>
        <begin position="348"/>
        <end position="371"/>
    </location>
</feature>
<keyword evidence="4 6" id="KW-1133">Transmembrane helix</keyword>
<dbReference type="InterPro" id="IPR037272">
    <property type="entry name" value="SNS_sf"/>
</dbReference>
<feature type="transmembrane region" description="Helical" evidence="6">
    <location>
        <begin position="219"/>
        <end position="241"/>
    </location>
</feature>
<dbReference type="HOGENOM" id="CLU_006855_3_4_7"/>
<dbReference type="eggNOG" id="COG0733">
    <property type="taxonomic scope" value="Bacteria"/>
</dbReference>
<dbReference type="InterPro" id="IPR000175">
    <property type="entry name" value="Na/ntran_symport"/>
</dbReference>
<feature type="transmembrane region" description="Helical" evidence="6">
    <location>
        <begin position="304"/>
        <end position="327"/>
    </location>
</feature>
<feature type="transmembrane region" description="Helical" evidence="6">
    <location>
        <begin position="262"/>
        <end position="284"/>
    </location>
</feature>
<evidence type="ECO:0000313" key="7">
    <source>
        <dbReference type="EMBL" id="ACT18315.1"/>
    </source>
</evidence>
<dbReference type="Pfam" id="PF00209">
    <property type="entry name" value="SNF"/>
    <property type="match status" value="2"/>
</dbReference>
<dbReference type="AlphaFoldDB" id="C6DYN1"/>
<dbReference type="OrthoDB" id="9762833at2"/>
<reference evidence="7" key="1">
    <citation type="submission" date="2009-07" db="EMBL/GenBank/DDBJ databases">
        <title>Complete sequence of Geobacter sp. M21.</title>
        <authorList>
            <consortium name="US DOE Joint Genome Institute"/>
            <person name="Lucas S."/>
            <person name="Copeland A."/>
            <person name="Lapidus A."/>
            <person name="Glavina del Rio T."/>
            <person name="Dalin E."/>
            <person name="Tice H."/>
            <person name="Bruce D."/>
            <person name="Goodwin L."/>
            <person name="Pitluck S."/>
            <person name="Saunders E."/>
            <person name="Brettin T."/>
            <person name="Detter J.C."/>
            <person name="Han C."/>
            <person name="Larimer F."/>
            <person name="Land M."/>
            <person name="Hauser L."/>
            <person name="Kyrpides N."/>
            <person name="Ovchinnikova G."/>
            <person name="Lovley D."/>
        </authorList>
    </citation>
    <scope>NUCLEOTIDE SEQUENCE [LARGE SCALE GENOMIC DNA]</scope>
    <source>
        <strain evidence="7">M21</strain>
    </source>
</reference>
<keyword evidence="3 6" id="KW-0812">Transmembrane</keyword>
<dbReference type="InterPro" id="IPR047218">
    <property type="entry name" value="YocR/YhdH-like"/>
</dbReference>
<evidence type="ECO:0000256" key="5">
    <source>
        <dbReference type="ARBA" id="ARBA00023136"/>
    </source>
</evidence>
<evidence type="ECO:0000256" key="3">
    <source>
        <dbReference type="ARBA" id="ARBA00022692"/>
    </source>
</evidence>
<dbReference type="PRINTS" id="PR00176">
    <property type="entry name" value="NANEUSMPORT"/>
</dbReference>
<protein>
    <submittedName>
        <fullName evidence="7">Sodium:neurotransmitter symporter</fullName>
    </submittedName>
</protein>
<dbReference type="PANTHER" id="PTHR42948:SF1">
    <property type="entry name" value="TRANSPORTER"/>
    <property type="match status" value="1"/>
</dbReference>
<keyword evidence="2" id="KW-0813">Transport</keyword>
<name>C6DYN1_GEOSM</name>
<feature type="transmembrane region" description="Helical" evidence="6">
    <location>
        <begin position="91"/>
        <end position="110"/>
    </location>
</feature>
<dbReference type="SUPFAM" id="SSF161070">
    <property type="entry name" value="SNF-like"/>
    <property type="match status" value="1"/>
</dbReference>
<keyword evidence="5 6" id="KW-0472">Membrane</keyword>
<dbReference type="STRING" id="443144.GM21_2266"/>
<feature type="transmembrane region" description="Helical" evidence="6">
    <location>
        <begin position="46"/>
        <end position="70"/>
    </location>
</feature>
<dbReference type="PROSITE" id="PS50267">
    <property type="entry name" value="NA_NEUROTRAN_SYMP_3"/>
    <property type="match status" value="1"/>
</dbReference>
<gene>
    <name evidence="7" type="ordered locus">GM21_2266</name>
</gene>
<feature type="transmembrane region" description="Helical" evidence="6">
    <location>
        <begin position="152"/>
        <end position="170"/>
    </location>
</feature>
<organism evidence="7">
    <name type="scientific">Geobacter sp. (strain M21)</name>
    <dbReference type="NCBI Taxonomy" id="443144"/>
    <lineage>
        <taxon>Bacteria</taxon>
        <taxon>Pseudomonadati</taxon>
        <taxon>Thermodesulfobacteriota</taxon>
        <taxon>Desulfuromonadia</taxon>
        <taxon>Geobacterales</taxon>
        <taxon>Geobacteraceae</taxon>
        <taxon>Geobacter</taxon>
    </lineage>
</organism>
<evidence type="ECO:0000256" key="4">
    <source>
        <dbReference type="ARBA" id="ARBA00022989"/>
    </source>
</evidence>